<accession>A0A5M9JIM7</accession>
<name>A0A5M9JIM7_MONFR</name>
<dbReference type="EMBL" id="VICG01000009">
    <property type="protein sequence ID" value="KAA8568500.1"/>
    <property type="molecule type" value="Genomic_DNA"/>
</dbReference>
<sequence length="67" mass="7670">MYTISRASQQKTAVDINLRFVHHMYVSQHSTKSTSRVHNQTGTNMMQISSMITFTDPTHACFPQPLE</sequence>
<dbReference type="AlphaFoldDB" id="A0A5M9JIM7"/>
<protein>
    <submittedName>
        <fullName evidence="1">Uncharacterized protein</fullName>
    </submittedName>
</protein>
<evidence type="ECO:0000313" key="2">
    <source>
        <dbReference type="Proteomes" id="UP000322873"/>
    </source>
</evidence>
<reference evidence="1 2" key="1">
    <citation type="submission" date="2019-06" db="EMBL/GenBank/DDBJ databases">
        <title>Genome Sequence of the Brown Rot Fungal Pathogen Monilinia fructicola.</title>
        <authorList>
            <person name="De Miccolis Angelini R.M."/>
            <person name="Landi L."/>
            <person name="Abate D."/>
            <person name="Pollastro S."/>
            <person name="Romanazzi G."/>
            <person name="Faretra F."/>
        </authorList>
    </citation>
    <scope>NUCLEOTIDE SEQUENCE [LARGE SCALE GENOMIC DNA]</scope>
    <source>
        <strain evidence="1 2">Mfrc123</strain>
    </source>
</reference>
<proteinExistence type="predicted"/>
<organism evidence="1 2">
    <name type="scientific">Monilinia fructicola</name>
    <name type="common">Brown rot fungus</name>
    <name type="synonym">Ciboria fructicola</name>
    <dbReference type="NCBI Taxonomy" id="38448"/>
    <lineage>
        <taxon>Eukaryota</taxon>
        <taxon>Fungi</taxon>
        <taxon>Dikarya</taxon>
        <taxon>Ascomycota</taxon>
        <taxon>Pezizomycotina</taxon>
        <taxon>Leotiomycetes</taxon>
        <taxon>Helotiales</taxon>
        <taxon>Sclerotiniaceae</taxon>
        <taxon>Monilinia</taxon>
    </lineage>
</organism>
<comment type="caution">
    <text evidence="1">The sequence shown here is derived from an EMBL/GenBank/DDBJ whole genome shotgun (WGS) entry which is preliminary data.</text>
</comment>
<gene>
    <name evidence="1" type="ORF">EYC84_007529</name>
</gene>
<dbReference type="Proteomes" id="UP000322873">
    <property type="component" value="Unassembled WGS sequence"/>
</dbReference>
<keyword evidence="2" id="KW-1185">Reference proteome</keyword>
<evidence type="ECO:0000313" key="1">
    <source>
        <dbReference type="EMBL" id="KAA8568500.1"/>
    </source>
</evidence>